<feature type="domain" description="Glycosyltransferase N-terminal" evidence="4">
    <location>
        <begin position="16"/>
        <end position="62"/>
    </location>
</feature>
<keyword evidence="6" id="KW-1185">Reference proteome</keyword>
<comment type="similarity">
    <text evidence="1 3">Belongs to the UDP-glycosyltransferase family.</text>
</comment>
<dbReference type="GO" id="GO:0080044">
    <property type="term" value="F:quercetin 7-O-glucosyltransferase activity"/>
    <property type="evidence" value="ECO:0007669"/>
    <property type="project" value="TreeGrafter"/>
</dbReference>
<evidence type="ECO:0000313" key="5">
    <source>
        <dbReference type="EMBL" id="RZC67344.1"/>
    </source>
</evidence>
<dbReference type="Gramene" id="RZC67344">
    <property type="protein sequence ID" value="RZC67344"/>
    <property type="gene ID" value="C5167_011019"/>
</dbReference>
<dbReference type="PANTHER" id="PTHR11926:SF1553">
    <property type="entry name" value="GLYCOSYLTRANSFERASE"/>
    <property type="match status" value="1"/>
</dbReference>
<evidence type="ECO:0000259" key="4">
    <source>
        <dbReference type="Pfam" id="PF26168"/>
    </source>
</evidence>
<dbReference type="InterPro" id="IPR035595">
    <property type="entry name" value="UDP_glycos_trans_CS"/>
</dbReference>
<proteinExistence type="inferred from homology"/>
<dbReference type="CDD" id="cd03784">
    <property type="entry name" value="GT1_Gtf-like"/>
    <property type="match status" value="1"/>
</dbReference>
<dbReference type="AlphaFoldDB" id="A0A4Y7K1Y5"/>
<dbReference type="Gene3D" id="3.40.50.2000">
    <property type="entry name" value="Glycogen Phosphorylase B"/>
    <property type="match status" value="5"/>
</dbReference>
<dbReference type="Proteomes" id="UP000316621">
    <property type="component" value="Chromosome 6"/>
</dbReference>
<protein>
    <recommendedName>
        <fullName evidence="4">Glycosyltransferase N-terminal domain-containing protein</fullName>
    </recommendedName>
</protein>
<dbReference type="Pfam" id="PF26168">
    <property type="entry name" value="Glyco_transf_N"/>
    <property type="match status" value="1"/>
</dbReference>
<dbReference type="PANTHER" id="PTHR11926">
    <property type="entry name" value="GLUCOSYL/GLUCURONOSYL TRANSFERASES"/>
    <property type="match status" value="1"/>
</dbReference>
<evidence type="ECO:0000256" key="2">
    <source>
        <dbReference type="ARBA" id="ARBA00022679"/>
    </source>
</evidence>
<dbReference type="InterPro" id="IPR002213">
    <property type="entry name" value="UDP_glucos_trans"/>
</dbReference>
<dbReference type="PROSITE" id="PS00375">
    <property type="entry name" value="UDPGT"/>
    <property type="match status" value="1"/>
</dbReference>
<evidence type="ECO:0000256" key="3">
    <source>
        <dbReference type="RuleBase" id="RU003718"/>
    </source>
</evidence>
<dbReference type="OMA" id="KFESEEC"/>
<name>A0A4Y7K1Y5_PAPSO</name>
<organism evidence="5 6">
    <name type="scientific">Papaver somniferum</name>
    <name type="common">Opium poppy</name>
    <dbReference type="NCBI Taxonomy" id="3469"/>
    <lineage>
        <taxon>Eukaryota</taxon>
        <taxon>Viridiplantae</taxon>
        <taxon>Streptophyta</taxon>
        <taxon>Embryophyta</taxon>
        <taxon>Tracheophyta</taxon>
        <taxon>Spermatophyta</taxon>
        <taxon>Magnoliopsida</taxon>
        <taxon>Ranunculales</taxon>
        <taxon>Papaveraceae</taxon>
        <taxon>Papaveroideae</taxon>
        <taxon>Papaver</taxon>
    </lineage>
</organism>
<reference evidence="5 6" key="1">
    <citation type="journal article" date="2018" name="Science">
        <title>The opium poppy genome and morphinan production.</title>
        <authorList>
            <person name="Guo L."/>
            <person name="Winzer T."/>
            <person name="Yang X."/>
            <person name="Li Y."/>
            <person name="Ning Z."/>
            <person name="He Z."/>
            <person name="Teodor R."/>
            <person name="Lu Y."/>
            <person name="Bowser T.A."/>
            <person name="Graham I.A."/>
            <person name="Ye K."/>
        </authorList>
    </citation>
    <scope>NUCLEOTIDE SEQUENCE [LARGE SCALE GENOMIC DNA]</scope>
    <source>
        <strain evidence="6">cv. HN1</strain>
        <tissue evidence="5">Leaves</tissue>
    </source>
</reference>
<dbReference type="GO" id="GO:0080043">
    <property type="term" value="F:quercetin 3-O-glucosyltransferase activity"/>
    <property type="evidence" value="ECO:0007669"/>
    <property type="project" value="TreeGrafter"/>
</dbReference>
<dbReference type="EMBL" id="CM010720">
    <property type="protein sequence ID" value="RZC67344.1"/>
    <property type="molecule type" value="Genomic_DNA"/>
</dbReference>
<evidence type="ECO:0000313" key="6">
    <source>
        <dbReference type="Proteomes" id="UP000316621"/>
    </source>
</evidence>
<accession>A0A4Y7K1Y5</accession>
<keyword evidence="2 3" id="KW-0808">Transferase</keyword>
<evidence type="ECO:0000256" key="1">
    <source>
        <dbReference type="ARBA" id="ARBA00009995"/>
    </source>
</evidence>
<dbReference type="SUPFAM" id="SSF53756">
    <property type="entry name" value="UDP-Glycosyltransferase/glycogen phosphorylase"/>
    <property type="match status" value="1"/>
</dbReference>
<sequence length="361" mass="39827">MMKELDQTGTKNGGHILVVPYPSQGHVNPMLQFSKRLISKGLKITLAVTVYVSKTTETKINGPIAIETISDGFDEGGYKEAGDLGVYVQRFIIVGSETLTQLIEKLQTSGNPCAKGSSESTSPGRRSFFSSGVATVECFDLPTFVAGIGRHPFLLDYLANQFANVHKANCVLFNTFDKLESEVLHWMGKLWLVRGIGPTLPSMYLEKGIEDDKDLRQQIEEIAMALSECKHNFLWVVREAEESKVPSNFIEEVTPEKGLIISWCPQLEVLSHPAVGCFITHCGFNSTLEGLSLGVPMIALPQRTDQPTNAKCIQDLWGKGKEIKENASKWKELAKEAVDEGGSSDRNIKEFVAQVMSFATH</sequence>
<gene>
    <name evidence="5" type="ORF">C5167_011019</name>
</gene>
<dbReference type="Pfam" id="PF00201">
    <property type="entry name" value="UDPGT"/>
    <property type="match status" value="1"/>
</dbReference>
<dbReference type="InterPro" id="IPR058980">
    <property type="entry name" value="Glyco_transf_N"/>
</dbReference>
<keyword evidence="3" id="KW-0328">Glycosyltransferase</keyword>